<dbReference type="EMBL" id="UPTC01000065">
    <property type="protein sequence ID" value="VBB26049.1"/>
    <property type="molecule type" value="Genomic_DNA"/>
</dbReference>
<feature type="non-terminal residue" evidence="1">
    <location>
        <position position="1"/>
    </location>
</feature>
<keyword evidence="2" id="KW-1185">Reference proteome</keyword>
<protein>
    <submittedName>
        <fullName evidence="1">Uncharacterized protein</fullName>
    </submittedName>
</protein>
<evidence type="ECO:0000313" key="1">
    <source>
        <dbReference type="EMBL" id="VBB26049.1"/>
    </source>
</evidence>
<reference evidence="1 2" key="1">
    <citation type="submission" date="2018-08" db="EMBL/GenBank/DDBJ databases">
        <authorList>
            <person name="Laetsch R D."/>
            <person name="Stevens L."/>
            <person name="Kumar S."/>
            <person name="Blaxter L. M."/>
        </authorList>
    </citation>
    <scope>NUCLEOTIDE SEQUENCE [LARGE SCALE GENOMIC DNA]</scope>
</reference>
<dbReference type="OrthoDB" id="203724at2759"/>
<evidence type="ECO:0000313" key="2">
    <source>
        <dbReference type="Proteomes" id="UP000276991"/>
    </source>
</evidence>
<proteinExistence type="predicted"/>
<gene>
    <name evidence="1" type="ORF">NAV_LOCUS879</name>
</gene>
<name>A0A498S8C3_ACAVI</name>
<dbReference type="STRING" id="6277.A0A498S8C3"/>
<dbReference type="Proteomes" id="UP000276991">
    <property type="component" value="Unassembled WGS sequence"/>
</dbReference>
<sequence length="211" mass="23743">FGENFMPNPFPLGCSVPFCTHHILRPFPIQQSNRNLLETKCVSSIPTTTDKNLFAFICKVSTSSPVTYHNFNNERSCHIPVQIAITNDNILHRRSCTVTIHFMDSNLVRKQTVDSESTNVSEFLPQNIISSPNSYVRSSLAFQPVIVADRSRMHATVAFGCTQIFDIRLTVYCPSTYDISRFQAVGLFDGDGTEVPIHVPPTYVTVIDRRV</sequence>
<organism evidence="1 2">
    <name type="scientific">Acanthocheilonema viteae</name>
    <name type="common">Filarial nematode worm</name>
    <name type="synonym">Dipetalonema viteae</name>
    <dbReference type="NCBI Taxonomy" id="6277"/>
    <lineage>
        <taxon>Eukaryota</taxon>
        <taxon>Metazoa</taxon>
        <taxon>Ecdysozoa</taxon>
        <taxon>Nematoda</taxon>
        <taxon>Chromadorea</taxon>
        <taxon>Rhabditida</taxon>
        <taxon>Spirurina</taxon>
        <taxon>Spiruromorpha</taxon>
        <taxon>Filarioidea</taxon>
        <taxon>Onchocercidae</taxon>
        <taxon>Acanthocheilonema</taxon>
    </lineage>
</organism>
<accession>A0A498S8C3</accession>
<dbReference type="AlphaFoldDB" id="A0A498S8C3"/>